<dbReference type="Gene3D" id="3.80.10.10">
    <property type="entry name" value="Ribonuclease Inhibitor"/>
    <property type="match status" value="1"/>
</dbReference>
<feature type="domain" description="NB-ARC" evidence="7">
    <location>
        <begin position="229"/>
        <end position="291"/>
    </location>
</feature>
<evidence type="ECO:0000256" key="1">
    <source>
        <dbReference type="ARBA" id="ARBA00008894"/>
    </source>
</evidence>
<name>A0ABQ7Y641_BRANA</name>
<gene>
    <name evidence="8" type="ORF">HID58_080874</name>
</gene>
<dbReference type="Gene3D" id="1.10.10.10">
    <property type="entry name" value="Winged helix-like DNA-binding domain superfamily/Winged helix DNA-binding domain"/>
    <property type="match status" value="1"/>
</dbReference>
<keyword evidence="2" id="KW-0433">Leucine-rich repeat</keyword>
<dbReference type="Gene3D" id="1.10.8.430">
    <property type="entry name" value="Helical domain of apoptotic protease-activating factors"/>
    <property type="match status" value="1"/>
</dbReference>
<dbReference type="SUPFAM" id="SSF52058">
    <property type="entry name" value="L domain-like"/>
    <property type="match status" value="1"/>
</dbReference>
<dbReference type="Pfam" id="PF00931">
    <property type="entry name" value="NB-ARC"/>
    <property type="match status" value="1"/>
</dbReference>
<dbReference type="InterPro" id="IPR027417">
    <property type="entry name" value="P-loop_NTPase"/>
</dbReference>
<dbReference type="InterPro" id="IPR050905">
    <property type="entry name" value="Plant_NBS-LRR"/>
</dbReference>
<evidence type="ECO:0000256" key="4">
    <source>
        <dbReference type="ARBA" id="ARBA00022741"/>
    </source>
</evidence>
<comment type="caution">
    <text evidence="8">The sequence shown here is derived from an EMBL/GenBank/DDBJ whole genome shotgun (WGS) entry which is preliminary data.</text>
</comment>
<evidence type="ECO:0000313" key="8">
    <source>
        <dbReference type="EMBL" id="KAH0863663.1"/>
    </source>
</evidence>
<dbReference type="PANTHER" id="PTHR33463:SF220">
    <property type="entry name" value="NB-ARC DOMAIN-CONTAINING PROTEIN"/>
    <property type="match status" value="1"/>
</dbReference>
<accession>A0ABQ7Y641</accession>
<dbReference type="InterPro" id="IPR002182">
    <property type="entry name" value="NB-ARC"/>
</dbReference>
<dbReference type="SUPFAM" id="SSF52540">
    <property type="entry name" value="P-loop containing nucleoside triphosphate hydrolases"/>
    <property type="match status" value="1"/>
</dbReference>
<dbReference type="PRINTS" id="PR00364">
    <property type="entry name" value="DISEASERSIST"/>
</dbReference>
<dbReference type="Proteomes" id="UP000824890">
    <property type="component" value="Unassembled WGS sequence"/>
</dbReference>
<evidence type="ECO:0000259" key="7">
    <source>
        <dbReference type="Pfam" id="PF00931"/>
    </source>
</evidence>
<dbReference type="InterPro" id="IPR042197">
    <property type="entry name" value="Apaf_helical"/>
</dbReference>
<dbReference type="InterPro" id="IPR001611">
    <property type="entry name" value="Leu-rich_rpt"/>
</dbReference>
<dbReference type="Pfam" id="PF13855">
    <property type="entry name" value="LRR_8"/>
    <property type="match status" value="1"/>
</dbReference>
<dbReference type="InterPro" id="IPR032675">
    <property type="entry name" value="LRR_dom_sf"/>
</dbReference>
<evidence type="ECO:0000256" key="5">
    <source>
        <dbReference type="ARBA" id="ARBA00022821"/>
    </source>
</evidence>
<dbReference type="PANTHER" id="PTHR33463">
    <property type="entry name" value="NB-ARC DOMAIN-CONTAINING PROTEIN-RELATED"/>
    <property type="match status" value="1"/>
</dbReference>
<comment type="similarity">
    <text evidence="1">Belongs to the disease resistance NB-LRR family.</text>
</comment>
<organism evidence="8 9">
    <name type="scientific">Brassica napus</name>
    <name type="common">Rape</name>
    <dbReference type="NCBI Taxonomy" id="3708"/>
    <lineage>
        <taxon>Eukaryota</taxon>
        <taxon>Viridiplantae</taxon>
        <taxon>Streptophyta</taxon>
        <taxon>Embryophyta</taxon>
        <taxon>Tracheophyta</taxon>
        <taxon>Spermatophyta</taxon>
        <taxon>Magnoliopsida</taxon>
        <taxon>eudicotyledons</taxon>
        <taxon>Gunneridae</taxon>
        <taxon>Pentapetalae</taxon>
        <taxon>rosids</taxon>
        <taxon>malvids</taxon>
        <taxon>Brassicales</taxon>
        <taxon>Brassicaceae</taxon>
        <taxon>Brassiceae</taxon>
        <taxon>Brassica</taxon>
    </lineage>
</organism>
<keyword evidence="6" id="KW-0067">ATP-binding</keyword>
<keyword evidence="4" id="KW-0547">Nucleotide-binding</keyword>
<proteinExistence type="inferred from homology"/>
<dbReference type="Gene3D" id="3.40.50.300">
    <property type="entry name" value="P-loop containing nucleotide triphosphate hydrolases"/>
    <property type="match status" value="1"/>
</dbReference>
<keyword evidence="3" id="KW-0677">Repeat</keyword>
<evidence type="ECO:0000313" key="9">
    <source>
        <dbReference type="Proteomes" id="UP000824890"/>
    </source>
</evidence>
<dbReference type="InterPro" id="IPR036388">
    <property type="entry name" value="WH-like_DNA-bd_sf"/>
</dbReference>
<dbReference type="EMBL" id="JAGKQM010000018">
    <property type="protein sequence ID" value="KAH0863663.1"/>
    <property type="molecule type" value="Genomic_DNA"/>
</dbReference>
<protein>
    <recommendedName>
        <fullName evidence="7">NB-ARC domain-containing protein</fullName>
    </recommendedName>
</protein>
<evidence type="ECO:0000256" key="2">
    <source>
        <dbReference type="ARBA" id="ARBA00022614"/>
    </source>
</evidence>
<evidence type="ECO:0000256" key="6">
    <source>
        <dbReference type="ARBA" id="ARBA00022840"/>
    </source>
</evidence>
<keyword evidence="9" id="KW-1185">Reference proteome</keyword>
<reference evidence="8 9" key="1">
    <citation type="submission" date="2021-05" db="EMBL/GenBank/DDBJ databases">
        <title>Genome Assembly of Synthetic Allotetraploid Brassica napus Reveals Homoeologous Exchanges between Subgenomes.</title>
        <authorList>
            <person name="Davis J.T."/>
        </authorList>
    </citation>
    <scope>NUCLEOTIDE SEQUENCE [LARGE SCALE GENOMIC DNA]</scope>
    <source>
        <strain evidence="9">cv. Da-Ae</strain>
        <tissue evidence="8">Seedling</tissue>
    </source>
</reference>
<keyword evidence="5" id="KW-0611">Plant defense</keyword>
<sequence length="754" mass="85464">MQKTTMGDVSSVISSGFRASKDWFFENTKYILELEDYLEDLQTVAPRLEAVKIDLQNQLEMAERKGLRGFHEFKVWISEIGAIQPKITKLLEDRTAEIQRLSMYGYCSSNFFLTYRYGKDVSETLEKVQRTLSSKPSGEVVARMGPPPGIEERATQRTVSLENMLEATWSRLMENEVGIMGLYGMGGIGKTTLLKQINQKLLEKKDEFGVVIFVVVSQNLQVEKIQNEIDDIWRKVDLKEIGIPFPSPKNGSKVVFTTRSKEVCGRMGTDDDLEVEKLDQKNAWELFQQKVRGTILASDPKILDLAKQICERCQGLPLALNVIGETMACKTSVHEWQYAIDVLNTNAANYPEVKDEILTILKISYDDLKDETVQQCFQYCALFSVDDKIYKDMLVEYWISEGIINGGGDRERAIHEGFVTMHDVIRQMALWVASNLGEEVENFIVKTGSGLLQMPRVKDWNACPNLTTLLFIRNNLVNISGDFFLSMPKLVILDLSSNINLTRLPEEVTSLVSLPHLDLSGTSLEKLACRIRKVDSVEIPFFGRHTNSSKHQCDIKFGEHRNAVVKFYYLFKSGVDRGYQVNEEFDRLGAKYVPFATDISSLRSIMIQGGTISNIMDHSRYGCRSTSAICFQNLFFVKISGVSGMQDLSWLVFAPNLAVVFVEGPSSELQEIVSREKVSGIQKEGIEYCTLSKTTYDSLSLFVGTEEYLLGTIGIAKSKENLKKLPYSKERAYNIDLHADNEEIFQWEELLKTN</sequence>
<evidence type="ECO:0000256" key="3">
    <source>
        <dbReference type="ARBA" id="ARBA00022737"/>
    </source>
</evidence>